<comment type="similarity">
    <text evidence="1 5">Belongs to the flavin oxidoreductase frp family.</text>
</comment>
<sequence length="252" mass="28042">MIHNSTIDAQLNHRSIRAFKDQTLTKEQLTTLYDAARHTSSSRFLQQFSILHLTDEKKRAAVREISGQPYVGANGDLFIFIADLFRNQQLRHDLGQDDGTLHTTDEFAQAVEDTVLAVQNTVVAAESMGLGAVILGSVKNDPAKLIQALGLPKMTFPVLGVQFGVPDQKPQLKPRLPIADMAFENDYPKGFKAADLKDYDDVVTTYYDLRDANRRIDSFTKQVSGAKLAATDHRRDQMGQAIHDQGLALDMK</sequence>
<dbReference type="PANTHER" id="PTHR43425:SF3">
    <property type="entry name" value="NADPH-DEPENDENT OXIDOREDUCTASE"/>
    <property type="match status" value="1"/>
</dbReference>
<feature type="domain" description="Nitroreductase" evidence="6">
    <location>
        <begin position="12"/>
        <end position="164"/>
    </location>
</feature>
<dbReference type="InterPro" id="IPR000415">
    <property type="entry name" value="Nitroreductase-like"/>
</dbReference>
<dbReference type="CDD" id="cd02146">
    <property type="entry name" value="NfsA-like"/>
    <property type="match status" value="1"/>
</dbReference>
<proteinExistence type="inferred from homology"/>
<reference evidence="7 8" key="1">
    <citation type="journal article" date="2015" name="Genome Announc.">
        <title>Expanding the biotechnology potential of lactobacilli through comparative genomics of 213 strains and associated genera.</title>
        <authorList>
            <person name="Sun Z."/>
            <person name="Harris H.M."/>
            <person name="McCann A."/>
            <person name="Guo C."/>
            <person name="Argimon S."/>
            <person name="Zhang W."/>
            <person name="Yang X."/>
            <person name="Jeffery I.B."/>
            <person name="Cooney J.C."/>
            <person name="Kagawa T.F."/>
            <person name="Liu W."/>
            <person name="Song Y."/>
            <person name="Salvetti E."/>
            <person name="Wrobel A."/>
            <person name="Rasinkangas P."/>
            <person name="Parkhill J."/>
            <person name="Rea M.C."/>
            <person name="O'Sullivan O."/>
            <person name="Ritari J."/>
            <person name="Douillard F.P."/>
            <person name="Paul Ross R."/>
            <person name="Yang R."/>
            <person name="Briner A.E."/>
            <person name="Felis G.E."/>
            <person name="de Vos W.M."/>
            <person name="Barrangou R."/>
            <person name="Klaenhammer T.R."/>
            <person name="Caufield P.W."/>
            <person name="Cui Y."/>
            <person name="Zhang H."/>
            <person name="O'Toole P.W."/>
        </authorList>
    </citation>
    <scope>NUCLEOTIDE SEQUENCE [LARGE SCALE GENOMIC DNA]</scope>
    <source>
        <strain evidence="7 8">DSM 17896</strain>
    </source>
</reference>
<evidence type="ECO:0000256" key="3">
    <source>
        <dbReference type="ARBA" id="ARBA00022643"/>
    </source>
</evidence>
<organism evidence="7 8">
    <name type="scientific">Limosilactobacillus secaliphilus</name>
    <dbReference type="NCBI Taxonomy" id="396268"/>
    <lineage>
        <taxon>Bacteria</taxon>
        <taxon>Bacillati</taxon>
        <taxon>Bacillota</taxon>
        <taxon>Bacilli</taxon>
        <taxon>Lactobacillales</taxon>
        <taxon>Lactobacillaceae</taxon>
        <taxon>Limosilactobacillus</taxon>
    </lineage>
</organism>
<dbReference type="OrthoDB" id="9775805at2"/>
<dbReference type="AlphaFoldDB" id="A0A0R2I9H0"/>
<evidence type="ECO:0000256" key="2">
    <source>
        <dbReference type="ARBA" id="ARBA00022630"/>
    </source>
</evidence>
<dbReference type="PIRSF" id="PIRSF005426">
    <property type="entry name" value="Frp"/>
    <property type="match status" value="1"/>
</dbReference>
<dbReference type="Proteomes" id="UP000050934">
    <property type="component" value="Unassembled WGS sequence"/>
</dbReference>
<name>A0A0R2I9H0_9LACO</name>
<evidence type="ECO:0000256" key="1">
    <source>
        <dbReference type="ARBA" id="ARBA00008366"/>
    </source>
</evidence>
<dbReference type="RefSeq" id="WP_057740050.1">
    <property type="nucleotide sequence ID" value="NZ_JQBW01000005.1"/>
</dbReference>
<dbReference type="Gene3D" id="3.40.109.10">
    <property type="entry name" value="NADH Oxidase"/>
    <property type="match status" value="1"/>
</dbReference>
<accession>A0A0R2I9H0</accession>
<dbReference type="STRING" id="396268.IV45_GL001433"/>
<dbReference type="PATRIC" id="fig|396268.3.peg.1454"/>
<evidence type="ECO:0000313" key="7">
    <source>
        <dbReference type="EMBL" id="KRN59285.1"/>
    </source>
</evidence>
<evidence type="ECO:0000256" key="4">
    <source>
        <dbReference type="ARBA" id="ARBA00023002"/>
    </source>
</evidence>
<evidence type="ECO:0000259" key="6">
    <source>
        <dbReference type="Pfam" id="PF00881"/>
    </source>
</evidence>
<evidence type="ECO:0000313" key="8">
    <source>
        <dbReference type="Proteomes" id="UP000050934"/>
    </source>
</evidence>
<keyword evidence="3 5" id="KW-0288">FMN</keyword>
<gene>
    <name evidence="7" type="ORF">IV45_GL001433</name>
</gene>
<keyword evidence="2 5" id="KW-0285">Flavoprotein</keyword>
<dbReference type="EMBL" id="JQBW01000005">
    <property type="protein sequence ID" value="KRN59285.1"/>
    <property type="molecule type" value="Genomic_DNA"/>
</dbReference>
<keyword evidence="5" id="KW-0521">NADP</keyword>
<dbReference type="Pfam" id="PF00881">
    <property type="entry name" value="Nitroreductase"/>
    <property type="match status" value="1"/>
</dbReference>
<dbReference type="InterPro" id="IPR029479">
    <property type="entry name" value="Nitroreductase"/>
</dbReference>
<keyword evidence="8" id="KW-1185">Reference proteome</keyword>
<keyword evidence="4 5" id="KW-0560">Oxidoreductase</keyword>
<evidence type="ECO:0000256" key="5">
    <source>
        <dbReference type="PIRNR" id="PIRNR005426"/>
    </source>
</evidence>
<dbReference type="GO" id="GO:0016491">
    <property type="term" value="F:oxidoreductase activity"/>
    <property type="evidence" value="ECO:0007669"/>
    <property type="project" value="UniProtKB-UniRule"/>
</dbReference>
<protein>
    <submittedName>
        <fullName evidence="7">Flavin reductase</fullName>
    </submittedName>
</protein>
<dbReference type="PANTHER" id="PTHR43425">
    <property type="entry name" value="OXYGEN-INSENSITIVE NADPH NITROREDUCTASE"/>
    <property type="match status" value="1"/>
</dbReference>
<dbReference type="SUPFAM" id="SSF55469">
    <property type="entry name" value="FMN-dependent nitroreductase-like"/>
    <property type="match status" value="1"/>
</dbReference>
<dbReference type="InterPro" id="IPR016446">
    <property type="entry name" value="Flavin_OxRdtase_Frp"/>
</dbReference>
<comment type="caution">
    <text evidence="7">The sequence shown here is derived from an EMBL/GenBank/DDBJ whole genome shotgun (WGS) entry which is preliminary data.</text>
</comment>